<dbReference type="EMBL" id="CP136921">
    <property type="protein sequence ID" value="WOO30944.1"/>
    <property type="molecule type" value="Genomic_DNA"/>
</dbReference>
<feature type="chain" id="PRO_5045191090" evidence="1">
    <location>
        <begin position="24"/>
        <end position="218"/>
    </location>
</feature>
<organism evidence="3 4">
    <name type="scientific">Diaphorobacter limosus</name>
    <dbReference type="NCBI Taxonomy" id="3036128"/>
    <lineage>
        <taxon>Bacteria</taxon>
        <taxon>Pseudomonadati</taxon>
        <taxon>Pseudomonadota</taxon>
        <taxon>Betaproteobacteria</taxon>
        <taxon>Burkholderiales</taxon>
        <taxon>Comamonadaceae</taxon>
        <taxon>Diaphorobacter</taxon>
    </lineage>
</organism>
<feature type="domain" description="BON" evidence="2">
    <location>
        <begin position="52"/>
        <end position="119"/>
    </location>
</feature>
<dbReference type="SMART" id="SM00749">
    <property type="entry name" value="BON"/>
    <property type="match status" value="2"/>
</dbReference>
<evidence type="ECO:0000256" key="1">
    <source>
        <dbReference type="SAM" id="SignalP"/>
    </source>
</evidence>
<feature type="signal peptide" evidence="1">
    <location>
        <begin position="1"/>
        <end position="23"/>
    </location>
</feature>
<feature type="domain" description="BON" evidence="2">
    <location>
        <begin position="128"/>
        <end position="195"/>
    </location>
</feature>
<sequence>MKMQSMRTLGALLAAASLVGSLAACVPLVVGGGAVVGTMMAVDRRTAGTQVEDEGIELRAVNRIREAMGERAHVNVTSYNRQVLLTGEVPTAADSQKVEQIVLAVDNVRSVVNDLGVMANTSLSQRSKDTFITGKVRASLVDAKDLTANAFKVVTERGVVYLMGRVTQREAKRSAEIARGVDGVHKVVRVFEVISEEELARGVAAQPAPVSQDPAAAR</sequence>
<dbReference type="PANTHER" id="PTHR34606:SF15">
    <property type="entry name" value="BON DOMAIN-CONTAINING PROTEIN"/>
    <property type="match status" value="1"/>
</dbReference>
<dbReference type="InterPro" id="IPR007055">
    <property type="entry name" value="BON_dom"/>
</dbReference>
<dbReference type="Pfam" id="PF04972">
    <property type="entry name" value="BON"/>
    <property type="match status" value="2"/>
</dbReference>
<dbReference type="Gene3D" id="3.30.1340.30">
    <property type="match status" value="1"/>
</dbReference>
<accession>A0ABZ0IY76</accession>
<gene>
    <name evidence="3" type="ORF">P4826_10945</name>
</gene>
<evidence type="ECO:0000313" key="4">
    <source>
        <dbReference type="Proteomes" id="UP001303211"/>
    </source>
</evidence>
<dbReference type="PROSITE" id="PS51257">
    <property type="entry name" value="PROKAR_LIPOPROTEIN"/>
    <property type="match status" value="1"/>
</dbReference>
<protein>
    <submittedName>
        <fullName evidence="3">BON domain-containing protein</fullName>
    </submittedName>
</protein>
<dbReference type="InterPro" id="IPR051686">
    <property type="entry name" value="Lipoprotein_DolP"/>
</dbReference>
<evidence type="ECO:0000313" key="3">
    <source>
        <dbReference type="EMBL" id="WOO30944.1"/>
    </source>
</evidence>
<proteinExistence type="predicted"/>
<dbReference type="InterPro" id="IPR014004">
    <property type="entry name" value="Transpt-assoc_nodulatn_dom_bac"/>
</dbReference>
<dbReference type="RefSeq" id="WP_317700438.1">
    <property type="nucleotide sequence ID" value="NZ_CP136921.1"/>
</dbReference>
<dbReference type="PANTHER" id="PTHR34606">
    <property type="entry name" value="BON DOMAIN-CONTAINING PROTEIN"/>
    <property type="match status" value="1"/>
</dbReference>
<keyword evidence="4" id="KW-1185">Reference proteome</keyword>
<dbReference type="Proteomes" id="UP001303211">
    <property type="component" value="Chromosome"/>
</dbReference>
<reference evidence="3 4" key="1">
    <citation type="submission" date="2023-03" db="EMBL/GenBank/DDBJ databases">
        <title>Diaphorobacter basophil sp. nov., isolated from a sewage-treatment plant.</title>
        <authorList>
            <person name="Yang K."/>
        </authorList>
    </citation>
    <scope>NUCLEOTIDE SEQUENCE [LARGE SCALE GENOMIC DNA]</scope>
    <source>
        <strain evidence="3 4">Y-1</strain>
    </source>
</reference>
<name>A0ABZ0IY76_9BURK</name>
<evidence type="ECO:0000259" key="2">
    <source>
        <dbReference type="PROSITE" id="PS50914"/>
    </source>
</evidence>
<dbReference type="PROSITE" id="PS50914">
    <property type="entry name" value="BON"/>
    <property type="match status" value="2"/>
</dbReference>
<keyword evidence="1" id="KW-0732">Signal</keyword>